<dbReference type="InParanoid" id="A0A0C3AZU4"/>
<dbReference type="AlphaFoldDB" id="A0A0C3AZU4"/>
<keyword evidence="3" id="KW-1185">Reference proteome</keyword>
<feature type="compositionally biased region" description="Basic and acidic residues" evidence="1">
    <location>
        <begin position="98"/>
        <end position="111"/>
    </location>
</feature>
<feature type="compositionally biased region" description="Basic and acidic residues" evidence="1">
    <location>
        <begin position="404"/>
        <end position="419"/>
    </location>
</feature>
<reference evidence="3" key="2">
    <citation type="submission" date="2015-01" db="EMBL/GenBank/DDBJ databases">
        <title>Evolutionary Origins and Diversification of the Mycorrhizal Mutualists.</title>
        <authorList>
            <consortium name="DOE Joint Genome Institute"/>
            <consortium name="Mycorrhizal Genomics Consortium"/>
            <person name="Kohler A."/>
            <person name="Kuo A."/>
            <person name="Nagy L.G."/>
            <person name="Floudas D."/>
            <person name="Copeland A."/>
            <person name="Barry K.W."/>
            <person name="Cichocki N."/>
            <person name="Veneault-Fourrey C."/>
            <person name="LaButti K."/>
            <person name="Lindquist E.A."/>
            <person name="Lipzen A."/>
            <person name="Lundell T."/>
            <person name="Morin E."/>
            <person name="Murat C."/>
            <person name="Riley R."/>
            <person name="Ohm R."/>
            <person name="Sun H."/>
            <person name="Tunlid A."/>
            <person name="Henrissat B."/>
            <person name="Grigoriev I.V."/>
            <person name="Hibbett D.S."/>
            <person name="Martin F."/>
        </authorList>
    </citation>
    <scope>NUCLEOTIDE SEQUENCE [LARGE SCALE GENOMIC DNA]</scope>
    <source>
        <strain evidence="3">Foug A</strain>
    </source>
</reference>
<evidence type="ECO:0000313" key="3">
    <source>
        <dbReference type="Proteomes" id="UP000053989"/>
    </source>
</evidence>
<feature type="compositionally biased region" description="Polar residues" evidence="1">
    <location>
        <begin position="188"/>
        <end position="198"/>
    </location>
</feature>
<name>A0A0C3AZU4_9AGAM</name>
<sequence length="419" mass="44944">MITISSGSNDIPEEMPAGDAPKKTSVSHSEATLLEEQAPSTRKCKVKGPDSPRAMKRATPDRHTDQPKGTHKSSQTRPVTKKTRFQILSPLNTESSDEDKPTVNDPKDHELQTLVTAGDPQDVRPATIPQCDKPSGGLHHDTYKPPCAQNEITTSLPSEGPHHPKGMDSDPPPNEVQKEQHDKGMHSQPAQTESQRAQNEVVISLPSADPRDTGAMAHQSPHAQLEVATVQPAVEIMESGAGLGKSLDNAGAYLPPQASQLGPGGRPRPHQAYGVGQNSDPDEAFTLRRRMYPLLDAYTSTSNPIDSISPASHGLLTAEEGNIGVHPQDVEAMQDPADPTMHPQPSTIGCGNYTNPQPPFHPAHMAEYGETSGGRDPLHREIQPLSPGTEATPNAQPSASTHYTHPDGIAKRPDQSIPK</sequence>
<proteinExistence type="predicted"/>
<feature type="region of interest" description="Disordered" evidence="1">
    <location>
        <begin position="248"/>
        <end position="281"/>
    </location>
</feature>
<feature type="compositionally biased region" description="Basic and acidic residues" evidence="1">
    <location>
        <begin position="58"/>
        <end position="68"/>
    </location>
</feature>
<evidence type="ECO:0000256" key="1">
    <source>
        <dbReference type="SAM" id="MobiDB-lite"/>
    </source>
</evidence>
<feature type="region of interest" description="Disordered" evidence="1">
    <location>
        <begin position="351"/>
        <end position="419"/>
    </location>
</feature>
<dbReference type="Proteomes" id="UP000053989">
    <property type="component" value="Unassembled WGS sequence"/>
</dbReference>
<accession>A0A0C3AZU4</accession>
<reference evidence="2 3" key="1">
    <citation type="submission" date="2014-04" db="EMBL/GenBank/DDBJ databases">
        <authorList>
            <consortium name="DOE Joint Genome Institute"/>
            <person name="Kuo A."/>
            <person name="Kohler A."/>
            <person name="Nagy L.G."/>
            <person name="Floudas D."/>
            <person name="Copeland A."/>
            <person name="Barry K.W."/>
            <person name="Cichocki N."/>
            <person name="Veneault-Fourrey C."/>
            <person name="LaButti K."/>
            <person name="Lindquist E.A."/>
            <person name="Lipzen A."/>
            <person name="Lundell T."/>
            <person name="Morin E."/>
            <person name="Murat C."/>
            <person name="Sun H."/>
            <person name="Tunlid A."/>
            <person name="Henrissat B."/>
            <person name="Grigoriev I.V."/>
            <person name="Hibbett D.S."/>
            <person name="Martin F."/>
            <person name="Nordberg H.P."/>
            <person name="Cantor M.N."/>
            <person name="Hua S.X."/>
        </authorList>
    </citation>
    <scope>NUCLEOTIDE SEQUENCE [LARGE SCALE GENOMIC DNA]</scope>
    <source>
        <strain evidence="2 3">Foug A</strain>
    </source>
</reference>
<gene>
    <name evidence="2" type="ORF">SCLCIDRAFT_6197</name>
</gene>
<feature type="region of interest" description="Disordered" evidence="1">
    <location>
        <begin position="1"/>
        <end position="199"/>
    </location>
</feature>
<organism evidence="2 3">
    <name type="scientific">Scleroderma citrinum Foug A</name>
    <dbReference type="NCBI Taxonomy" id="1036808"/>
    <lineage>
        <taxon>Eukaryota</taxon>
        <taxon>Fungi</taxon>
        <taxon>Dikarya</taxon>
        <taxon>Basidiomycota</taxon>
        <taxon>Agaricomycotina</taxon>
        <taxon>Agaricomycetes</taxon>
        <taxon>Agaricomycetidae</taxon>
        <taxon>Boletales</taxon>
        <taxon>Sclerodermatineae</taxon>
        <taxon>Sclerodermataceae</taxon>
        <taxon>Scleroderma</taxon>
    </lineage>
</organism>
<dbReference type="EMBL" id="KN822004">
    <property type="protein sequence ID" value="KIM70517.1"/>
    <property type="molecule type" value="Genomic_DNA"/>
</dbReference>
<feature type="compositionally biased region" description="Polar residues" evidence="1">
    <location>
        <begin position="389"/>
        <end position="403"/>
    </location>
</feature>
<feature type="compositionally biased region" description="Basic and acidic residues" evidence="1">
    <location>
        <begin position="176"/>
        <end position="185"/>
    </location>
</feature>
<dbReference type="HOGENOM" id="CLU_655802_0_0_1"/>
<protein>
    <submittedName>
        <fullName evidence="2">Uncharacterized protein</fullName>
    </submittedName>
</protein>
<evidence type="ECO:0000313" key="2">
    <source>
        <dbReference type="EMBL" id="KIM70517.1"/>
    </source>
</evidence>